<dbReference type="OrthoDB" id="7063456at2"/>
<dbReference type="RefSeq" id="WP_065793033.1">
    <property type="nucleotide sequence ID" value="NZ_JAGJED010000028.1"/>
</dbReference>
<feature type="transmembrane region" description="Helical" evidence="1">
    <location>
        <begin position="36"/>
        <end position="56"/>
    </location>
</feature>
<keyword evidence="1" id="KW-1133">Transmembrane helix</keyword>
<evidence type="ECO:0000256" key="1">
    <source>
        <dbReference type="SAM" id="Phobius"/>
    </source>
</evidence>
<protein>
    <submittedName>
        <fullName evidence="2">Uncharacterized protein</fullName>
    </submittedName>
</protein>
<dbReference type="EMBL" id="MAUJ01000019">
    <property type="protein sequence ID" value="OCQ18195.1"/>
    <property type="molecule type" value="Genomic_DNA"/>
</dbReference>
<evidence type="ECO:0000313" key="2">
    <source>
        <dbReference type="EMBL" id="OCQ18195.1"/>
    </source>
</evidence>
<feature type="transmembrane region" description="Helical" evidence="1">
    <location>
        <begin position="68"/>
        <end position="89"/>
    </location>
</feature>
<keyword evidence="1" id="KW-0472">Membrane</keyword>
<feature type="transmembrane region" description="Helical" evidence="1">
    <location>
        <begin position="6"/>
        <end position="24"/>
    </location>
</feature>
<keyword evidence="1" id="KW-0812">Transmembrane</keyword>
<proteinExistence type="predicted"/>
<gene>
    <name evidence="2" type="ORF">A7985_24525</name>
</gene>
<organism evidence="2 3">
    <name type="scientific">Pseudoalteromonas luteoviolacea</name>
    <dbReference type="NCBI Taxonomy" id="43657"/>
    <lineage>
        <taxon>Bacteria</taxon>
        <taxon>Pseudomonadati</taxon>
        <taxon>Pseudomonadota</taxon>
        <taxon>Gammaproteobacteria</taxon>
        <taxon>Alteromonadales</taxon>
        <taxon>Pseudoalteromonadaceae</taxon>
        <taxon>Pseudoalteromonas</taxon>
    </lineage>
</organism>
<comment type="caution">
    <text evidence="2">The sequence shown here is derived from an EMBL/GenBank/DDBJ whole genome shotgun (WGS) entry which is preliminary data.</text>
</comment>
<dbReference type="AlphaFoldDB" id="A0A1C0TJE7"/>
<evidence type="ECO:0000313" key="3">
    <source>
        <dbReference type="Proteomes" id="UP000093366"/>
    </source>
</evidence>
<accession>A0A1C0TJE7</accession>
<name>A0A1C0TJE7_9GAMM</name>
<dbReference type="Proteomes" id="UP000093366">
    <property type="component" value="Unassembled WGS sequence"/>
</dbReference>
<sequence length="97" mass="11113">MSPELNIIILNAAILLIAYFLIYPKYAGNDFRKISLQDFIASVVSLSIVGSVYFGSGAEFSLILFNVTWAWFTLITFTLIELPLFYWYAKRHNVKLP</sequence>
<reference evidence="3" key="1">
    <citation type="submission" date="2016-07" db="EMBL/GenBank/DDBJ databases">
        <authorList>
            <person name="Florea S."/>
            <person name="Webb J.S."/>
            <person name="Jaromczyk J."/>
            <person name="Schardl C.L."/>
        </authorList>
    </citation>
    <scope>NUCLEOTIDE SEQUENCE [LARGE SCALE GENOMIC DNA]</scope>
    <source>
        <strain evidence="3">IPB1</strain>
    </source>
</reference>